<reference evidence="3" key="2">
    <citation type="submission" date="2025-09" db="UniProtKB">
        <authorList>
            <consortium name="Ensembl"/>
        </authorList>
    </citation>
    <scope>IDENTIFICATION</scope>
</reference>
<reference evidence="3" key="1">
    <citation type="submission" date="2025-08" db="UniProtKB">
        <authorList>
            <consortium name="Ensembl"/>
        </authorList>
    </citation>
    <scope>IDENTIFICATION</scope>
</reference>
<dbReference type="Proteomes" id="UP000694523">
    <property type="component" value="Unplaced"/>
</dbReference>
<proteinExistence type="predicted"/>
<protein>
    <submittedName>
        <fullName evidence="3">Uncharacterized protein</fullName>
    </submittedName>
</protein>
<dbReference type="Ensembl" id="ENSNMLT00000026572.1">
    <property type="protein sequence ID" value="ENSNMLP00000023742.1"/>
    <property type="gene ID" value="ENSNMLG00000015280.1"/>
</dbReference>
<keyword evidence="2" id="KW-0812">Transmembrane</keyword>
<evidence type="ECO:0000256" key="1">
    <source>
        <dbReference type="SAM" id="MobiDB-lite"/>
    </source>
</evidence>
<accession>A0A8C6TQX2</accession>
<feature type="transmembrane region" description="Helical" evidence="2">
    <location>
        <begin position="6"/>
        <end position="28"/>
    </location>
</feature>
<evidence type="ECO:0000256" key="2">
    <source>
        <dbReference type="SAM" id="Phobius"/>
    </source>
</evidence>
<feature type="region of interest" description="Disordered" evidence="1">
    <location>
        <begin position="32"/>
        <end position="53"/>
    </location>
</feature>
<evidence type="ECO:0000313" key="4">
    <source>
        <dbReference type="Proteomes" id="UP000694523"/>
    </source>
</evidence>
<name>A0A8C6TQX2_9GOBI</name>
<feature type="compositionally biased region" description="Basic residues" evidence="1">
    <location>
        <begin position="35"/>
        <end position="53"/>
    </location>
</feature>
<dbReference type="AlphaFoldDB" id="A0A8C6TQX2"/>
<keyword evidence="4" id="KW-1185">Reference proteome</keyword>
<organism evidence="3 4">
    <name type="scientific">Neogobius melanostomus</name>
    <name type="common">round goby</name>
    <dbReference type="NCBI Taxonomy" id="47308"/>
    <lineage>
        <taxon>Eukaryota</taxon>
        <taxon>Metazoa</taxon>
        <taxon>Chordata</taxon>
        <taxon>Craniata</taxon>
        <taxon>Vertebrata</taxon>
        <taxon>Euteleostomi</taxon>
        <taxon>Actinopterygii</taxon>
        <taxon>Neopterygii</taxon>
        <taxon>Teleostei</taxon>
        <taxon>Neoteleostei</taxon>
        <taxon>Acanthomorphata</taxon>
        <taxon>Gobiaria</taxon>
        <taxon>Gobiiformes</taxon>
        <taxon>Gobioidei</taxon>
        <taxon>Gobiidae</taxon>
        <taxon>Benthophilinae</taxon>
        <taxon>Neogobiini</taxon>
        <taxon>Neogobius</taxon>
    </lineage>
</organism>
<sequence>TMLLVWWCSAVLTYVSVYLSLSFLRSLLATDRSGRRAAGRGRRKRRRRGRARM</sequence>
<keyword evidence="2" id="KW-0472">Membrane</keyword>
<keyword evidence="2" id="KW-1133">Transmembrane helix</keyword>
<evidence type="ECO:0000313" key="3">
    <source>
        <dbReference type="Ensembl" id="ENSNMLP00000023742.1"/>
    </source>
</evidence>